<organism evidence="2 3">
    <name type="scientific">Clostridium senegalense</name>
    <dbReference type="NCBI Taxonomy" id="1465809"/>
    <lineage>
        <taxon>Bacteria</taxon>
        <taxon>Bacillati</taxon>
        <taxon>Bacillota</taxon>
        <taxon>Clostridia</taxon>
        <taxon>Eubacteriales</taxon>
        <taxon>Clostridiaceae</taxon>
        <taxon>Clostridium</taxon>
    </lineage>
</organism>
<sequence>MINNDLKTYAENLKEPWWLLFYRIVWEQIPIKNGVKILDFGSGLGVTANYLAKDNEVVAIEPNKDMIKIRIDENVYEQMFGDIEILKQQKDESFDVIVCHNVFEYAKDREDIFREFYRVLKPNGIISIVKHNHVGRIMQKAVFENNLDEAIYLLDGGRVKVMNFGEVNYYNINDIKQWIGDKDISIEKILGVRTFWGLQQNNDVKYGQDWQEKMYKLEMKVSDIKEYINIAFYNHIILRKA</sequence>
<dbReference type="GO" id="GO:0008757">
    <property type="term" value="F:S-adenosylmethionine-dependent methyltransferase activity"/>
    <property type="evidence" value="ECO:0007669"/>
    <property type="project" value="InterPro"/>
</dbReference>
<dbReference type="GO" id="GO:0032259">
    <property type="term" value="P:methylation"/>
    <property type="evidence" value="ECO:0007669"/>
    <property type="project" value="UniProtKB-KW"/>
</dbReference>
<dbReference type="Proteomes" id="UP000481872">
    <property type="component" value="Unassembled WGS sequence"/>
</dbReference>
<reference evidence="2 3" key="1">
    <citation type="submission" date="2020-02" db="EMBL/GenBank/DDBJ databases">
        <title>Genome assembly of a novel Clostridium senegalense strain.</title>
        <authorList>
            <person name="Gupta T.B."/>
            <person name="Jauregui R."/>
            <person name="Maclean P."/>
            <person name="Nawarathana A."/>
            <person name="Brightwell G."/>
        </authorList>
    </citation>
    <scope>NUCLEOTIDE SEQUENCE [LARGE SCALE GENOMIC DNA]</scope>
    <source>
        <strain evidence="2 3">AGRFS4</strain>
    </source>
</reference>
<dbReference type="SUPFAM" id="SSF53335">
    <property type="entry name" value="S-adenosyl-L-methionine-dependent methyltransferases"/>
    <property type="match status" value="1"/>
</dbReference>
<comment type="caution">
    <text evidence="2">The sequence shown here is derived from an EMBL/GenBank/DDBJ whole genome shotgun (WGS) entry which is preliminary data.</text>
</comment>
<keyword evidence="2" id="KW-0808">Transferase</keyword>
<accession>A0A6M0H261</accession>
<dbReference type="PANTHER" id="PTHR43861">
    <property type="entry name" value="TRANS-ACONITATE 2-METHYLTRANSFERASE-RELATED"/>
    <property type="match status" value="1"/>
</dbReference>
<dbReference type="Gene3D" id="3.40.50.150">
    <property type="entry name" value="Vaccinia Virus protein VP39"/>
    <property type="match status" value="1"/>
</dbReference>
<name>A0A6M0H261_9CLOT</name>
<evidence type="ECO:0000259" key="1">
    <source>
        <dbReference type="Pfam" id="PF08241"/>
    </source>
</evidence>
<dbReference type="CDD" id="cd02440">
    <property type="entry name" value="AdoMet_MTases"/>
    <property type="match status" value="1"/>
</dbReference>
<dbReference type="InterPro" id="IPR029063">
    <property type="entry name" value="SAM-dependent_MTases_sf"/>
</dbReference>
<dbReference type="InterPro" id="IPR013216">
    <property type="entry name" value="Methyltransf_11"/>
</dbReference>
<evidence type="ECO:0000313" key="2">
    <source>
        <dbReference type="EMBL" id="NEU04880.1"/>
    </source>
</evidence>
<dbReference type="RefSeq" id="WP_199869839.1">
    <property type="nucleotide sequence ID" value="NZ_JAAGPU010000013.1"/>
</dbReference>
<evidence type="ECO:0000313" key="3">
    <source>
        <dbReference type="Proteomes" id="UP000481872"/>
    </source>
</evidence>
<keyword evidence="2" id="KW-0489">Methyltransferase</keyword>
<protein>
    <submittedName>
        <fullName evidence="2">Methyltransferase domain-containing protein</fullName>
    </submittedName>
</protein>
<dbReference type="EMBL" id="JAAGPU010000013">
    <property type="protein sequence ID" value="NEU04880.1"/>
    <property type="molecule type" value="Genomic_DNA"/>
</dbReference>
<keyword evidence="3" id="KW-1185">Reference proteome</keyword>
<gene>
    <name evidence="2" type="ORF">G3M99_08445</name>
</gene>
<feature type="domain" description="Methyltransferase type 11" evidence="1">
    <location>
        <begin position="38"/>
        <end position="127"/>
    </location>
</feature>
<proteinExistence type="predicted"/>
<dbReference type="Pfam" id="PF08241">
    <property type="entry name" value="Methyltransf_11"/>
    <property type="match status" value="1"/>
</dbReference>
<dbReference type="AlphaFoldDB" id="A0A6M0H261"/>